<reference evidence="2 3" key="1">
    <citation type="submission" date="2015-03" db="EMBL/GenBank/DDBJ databases">
        <title>Complete genome sequence of Muricauda lutaonensis CC-HSB-11T, isolated from a coastal hot spring.</title>
        <authorList>
            <person name="Kim K.M."/>
        </authorList>
    </citation>
    <scope>NUCLEOTIDE SEQUENCE [LARGE SCALE GENOMIC DNA]</scope>
    <source>
        <strain evidence="2 3">CC-HSB-11</strain>
    </source>
</reference>
<accession>A0A0D5YR38</accession>
<dbReference type="EMBL" id="CP011071">
    <property type="protein sequence ID" value="AKA34353.1"/>
    <property type="molecule type" value="Genomic_DNA"/>
</dbReference>
<dbReference type="Proteomes" id="UP000032726">
    <property type="component" value="Chromosome"/>
</dbReference>
<evidence type="ECO:0000256" key="1">
    <source>
        <dbReference type="SAM" id="SignalP"/>
    </source>
</evidence>
<keyword evidence="1" id="KW-0732">Signal</keyword>
<dbReference type="AlphaFoldDB" id="A0A0D5YR38"/>
<organism evidence="2 3">
    <name type="scientific">Flagellimonas lutaonensis</name>
    <dbReference type="NCBI Taxonomy" id="516051"/>
    <lineage>
        <taxon>Bacteria</taxon>
        <taxon>Pseudomonadati</taxon>
        <taxon>Bacteroidota</taxon>
        <taxon>Flavobacteriia</taxon>
        <taxon>Flavobacteriales</taxon>
        <taxon>Flavobacteriaceae</taxon>
        <taxon>Flagellimonas</taxon>
    </lineage>
</organism>
<proteinExistence type="predicted"/>
<protein>
    <submittedName>
        <fullName evidence="2">Secreted protein</fullName>
    </submittedName>
</protein>
<dbReference type="STRING" id="516051.VC82_687"/>
<sequence>MKLFSTFLLFLITASVFSQAANDVEKHQFKINMLNPGVEYEVRLATNQTLDFGAGLQFGARGGEGYFDWVFVPAFNAQYRHYYNMKRRIGKGKTISGNSANYIALANTTFINESIIGNTVLSGGYFGYVGPVYGLQRTYPKGFNIGFKIGFGYYYDDFYEGEFGPVLGFSIGWVIRGNRK</sequence>
<dbReference type="HOGENOM" id="CLU_121393_0_0_10"/>
<evidence type="ECO:0000313" key="2">
    <source>
        <dbReference type="EMBL" id="AKA34353.1"/>
    </source>
</evidence>
<dbReference type="OrthoDB" id="883248at2"/>
<dbReference type="RefSeq" id="WP_045801122.1">
    <property type="nucleotide sequence ID" value="NZ_CP011071.1"/>
</dbReference>
<feature type="signal peptide" evidence="1">
    <location>
        <begin position="1"/>
        <end position="20"/>
    </location>
</feature>
<evidence type="ECO:0000313" key="3">
    <source>
        <dbReference type="Proteomes" id="UP000032726"/>
    </source>
</evidence>
<gene>
    <name evidence="2" type="ORF">VC82_687</name>
</gene>
<keyword evidence="3" id="KW-1185">Reference proteome</keyword>
<name>A0A0D5YR38_9FLAO</name>
<dbReference type="KEGG" id="mlt:VC82_687"/>
<feature type="chain" id="PRO_5002300388" evidence="1">
    <location>
        <begin position="21"/>
        <end position="180"/>
    </location>
</feature>